<accession>A0A5N5GPH2</accession>
<keyword evidence="1" id="KW-0472">Membrane</keyword>
<proteinExistence type="predicted"/>
<comment type="caution">
    <text evidence="2">The sequence shown here is derived from an EMBL/GenBank/DDBJ whole genome shotgun (WGS) entry which is preliminary data.</text>
</comment>
<reference evidence="3" key="2">
    <citation type="submission" date="2019-10" db="EMBL/GenBank/DDBJ databases">
        <title>A de novo genome assembly of a pear dwarfing rootstock.</title>
        <authorList>
            <person name="Wang F."/>
            <person name="Wang J."/>
            <person name="Li S."/>
            <person name="Zhang Y."/>
            <person name="Fang M."/>
            <person name="Ma L."/>
            <person name="Zhao Y."/>
            <person name="Jiang S."/>
        </authorList>
    </citation>
    <scope>NUCLEOTIDE SEQUENCE [LARGE SCALE GENOMIC DNA]</scope>
</reference>
<evidence type="ECO:0000313" key="2">
    <source>
        <dbReference type="EMBL" id="KAB2612644.1"/>
    </source>
</evidence>
<organism evidence="2 3">
    <name type="scientific">Pyrus ussuriensis x Pyrus communis</name>
    <dbReference type="NCBI Taxonomy" id="2448454"/>
    <lineage>
        <taxon>Eukaryota</taxon>
        <taxon>Viridiplantae</taxon>
        <taxon>Streptophyta</taxon>
        <taxon>Embryophyta</taxon>
        <taxon>Tracheophyta</taxon>
        <taxon>Spermatophyta</taxon>
        <taxon>Magnoliopsida</taxon>
        <taxon>eudicotyledons</taxon>
        <taxon>Gunneridae</taxon>
        <taxon>Pentapetalae</taxon>
        <taxon>rosids</taxon>
        <taxon>fabids</taxon>
        <taxon>Rosales</taxon>
        <taxon>Rosaceae</taxon>
        <taxon>Amygdaloideae</taxon>
        <taxon>Maleae</taxon>
        <taxon>Pyrus</taxon>
    </lineage>
</organism>
<evidence type="ECO:0000256" key="1">
    <source>
        <dbReference type="SAM" id="Phobius"/>
    </source>
</evidence>
<evidence type="ECO:0000313" key="3">
    <source>
        <dbReference type="Proteomes" id="UP000327157"/>
    </source>
</evidence>
<dbReference type="AlphaFoldDB" id="A0A5N5GPH2"/>
<keyword evidence="1" id="KW-0812">Transmembrane</keyword>
<keyword evidence="1" id="KW-1133">Transmembrane helix</keyword>
<feature type="transmembrane region" description="Helical" evidence="1">
    <location>
        <begin position="149"/>
        <end position="177"/>
    </location>
</feature>
<reference evidence="2 3" key="1">
    <citation type="submission" date="2019-09" db="EMBL/GenBank/DDBJ databases">
        <authorList>
            <person name="Ou C."/>
        </authorList>
    </citation>
    <scope>NUCLEOTIDE SEQUENCE [LARGE SCALE GENOMIC DNA]</scope>
    <source>
        <strain evidence="2">S2</strain>
        <tissue evidence="2">Leaf</tissue>
    </source>
</reference>
<name>A0A5N5GPH2_9ROSA</name>
<reference evidence="2 3" key="3">
    <citation type="submission" date="2019-11" db="EMBL/GenBank/DDBJ databases">
        <title>A de novo genome assembly of a pear dwarfing rootstock.</title>
        <authorList>
            <person name="Wang F."/>
            <person name="Wang J."/>
            <person name="Li S."/>
            <person name="Zhang Y."/>
            <person name="Fang M."/>
            <person name="Ma L."/>
            <person name="Zhao Y."/>
            <person name="Jiang S."/>
        </authorList>
    </citation>
    <scope>NUCLEOTIDE SEQUENCE [LARGE SCALE GENOMIC DNA]</scope>
    <source>
        <strain evidence="2">S2</strain>
        <tissue evidence="2">Leaf</tissue>
    </source>
</reference>
<sequence>MTVRLTEAQEREACVDSFLPSPSQTTKYSWEFSRSVENNTIWVSKFDEILLDLWKPVVRYEFSYLVTITSRCKFQFSPEFGRTLLARWERRQMDIPLLVLLHLCLSVRSLHLSCPREKDEIVGLSDKRKVDGFLGQDDLPCLLCLACRLYYVIFWVLLLRATLLLVPQVQLVFIRIYGVMLSTDMRASHASNVL</sequence>
<dbReference type="Proteomes" id="UP000327157">
    <property type="component" value="Chromosome 9"/>
</dbReference>
<keyword evidence="3" id="KW-1185">Reference proteome</keyword>
<protein>
    <submittedName>
        <fullName evidence="2">Uncharacterized protein</fullName>
    </submittedName>
</protein>
<gene>
    <name evidence="2" type="ORF">D8674_034960</name>
</gene>
<dbReference type="EMBL" id="SMOL01000458">
    <property type="protein sequence ID" value="KAB2612644.1"/>
    <property type="molecule type" value="Genomic_DNA"/>
</dbReference>